<keyword evidence="2" id="KW-1185">Reference proteome</keyword>
<sequence length="75" mass="8877">MENCPIDHSHDDVVTKLNNQKDFLPVEISANMDRFLEHTLTQETLNTLFHLLKKYDLASYEERQDRNKQLLSIMS</sequence>
<protein>
    <recommendedName>
        <fullName evidence="3">Group-specific protein</fullName>
    </recommendedName>
</protein>
<comment type="caution">
    <text evidence="1">The sequence shown here is derived from an EMBL/GenBank/DDBJ whole genome shotgun (WGS) entry which is preliminary data.</text>
</comment>
<organism evidence="1 2">
    <name type="scientific">Lentibacillus halophilus</name>
    <dbReference type="NCBI Taxonomy" id="295065"/>
    <lineage>
        <taxon>Bacteria</taxon>
        <taxon>Bacillati</taxon>
        <taxon>Bacillota</taxon>
        <taxon>Bacilli</taxon>
        <taxon>Bacillales</taxon>
        <taxon>Bacillaceae</taxon>
        <taxon>Lentibacillus</taxon>
    </lineage>
</organism>
<evidence type="ECO:0000313" key="2">
    <source>
        <dbReference type="Proteomes" id="UP001501459"/>
    </source>
</evidence>
<dbReference type="Proteomes" id="UP001501459">
    <property type="component" value="Unassembled WGS sequence"/>
</dbReference>
<reference evidence="1 2" key="1">
    <citation type="journal article" date="2019" name="Int. J. Syst. Evol. Microbiol.">
        <title>The Global Catalogue of Microorganisms (GCM) 10K type strain sequencing project: providing services to taxonomists for standard genome sequencing and annotation.</title>
        <authorList>
            <consortium name="The Broad Institute Genomics Platform"/>
            <consortium name="The Broad Institute Genome Sequencing Center for Infectious Disease"/>
            <person name="Wu L."/>
            <person name="Ma J."/>
        </authorList>
    </citation>
    <scope>NUCLEOTIDE SEQUENCE [LARGE SCALE GENOMIC DNA]</scope>
    <source>
        <strain evidence="1 2">JCM 12149</strain>
    </source>
</reference>
<dbReference type="RefSeq" id="WP_343750843.1">
    <property type="nucleotide sequence ID" value="NZ_BAAADM010000008.1"/>
</dbReference>
<name>A0ABN0Z302_9BACI</name>
<proteinExistence type="predicted"/>
<dbReference type="EMBL" id="BAAADM010000008">
    <property type="protein sequence ID" value="GAA0430835.1"/>
    <property type="molecule type" value="Genomic_DNA"/>
</dbReference>
<evidence type="ECO:0000313" key="1">
    <source>
        <dbReference type="EMBL" id="GAA0430835.1"/>
    </source>
</evidence>
<gene>
    <name evidence="1" type="ORF">GCM10008983_04080</name>
</gene>
<accession>A0ABN0Z302</accession>
<evidence type="ECO:0008006" key="3">
    <source>
        <dbReference type="Google" id="ProtNLM"/>
    </source>
</evidence>